<gene>
    <name evidence="1" type="ORF">AVEN_250767_1</name>
</gene>
<dbReference type="Proteomes" id="UP000499080">
    <property type="component" value="Unassembled WGS sequence"/>
</dbReference>
<comment type="caution">
    <text evidence="1">The sequence shown here is derived from an EMBL/GenBank/DDBJ whole genome shotgun (WGS) entry which is preliminary data.</text>
</comment>
<dbReference type="EMBL" id="BGPR01216554">
    <property type="protein sequence ID" value="GBN53377.1"/>
    <property type="molecule type" value="Genomic_DNA"/>
</dbReference>
<dbReference type="AlphaFoldDB" id="A0A4Y2PT13"/>
<keyword evidence="2" id="KW-1185">Reference proteome</keyword>
<proteinExistence type="predicted"/>
<protein>
    <submittedName>
        <fullName evidence="1">Uncharacterized protein</fullName>
    </submittedName>
</protein>
<reference evidence="1 2" key="1">
    <citation type="journal article" date="2019" name="Sci. Rep.">
        <title>Orb-weaving spider Araneus ventricosus genome elucidates the spidroin gene catalogue.</title>
        <authorList>
            <person name="Kono N."/>
            <person name="Nakamura H."/>
            <person name="Ohtoshi R."/>
            <person name="Moran D.A.P."/>
            <person name="Shinohara A."/>
            <person name="Yoshida Y."/>
            <person name="Fujiwara M."/>
            <person name="Mori M."/>
            <person name="Tomita M."/>
            <person name="Arakawa K."/>
        </authorList>
    </citation>
    <scope>NUCLEOTIDE SEQUENCE [LARGE SCALE GENOMIC DNA]</scope>
</reference>
<accession>A0A4Y2PT13</accession>
<evidence type="ECO:0000313" key="1">
    <source>
        <dbReference type="EMBL" id="GBN53377.1"/>
    </source>
</evidence>
<organism evidence="1 2">
    <name type="scientific">Araneus ventricosus</name>
    <name type="common">Orbweaver spider</name>
    <name type="synonym">Epeira ventricosa</name>
    <dbReference type="NCBI Taxonomy" id="182803"/>
    <lineage>
        <taxon>Eukaryota</taxon>
        <taxon>Metazoa</taxon>
        <taxon>Ecdysozoa</taxon>
        <taxon>Arthropoda</taxon>
        <taxon>Chelicerata</taxon>
        <taxon>Arachnida</taxon>
        <taxon>Araneae</taxon>
        <taxon>Araneomorphae</taxon>
        <taxon>Entelegynae</taxon>
        <taxon>Araneoidea</taxon>
        <taxon>Araneidae</taxon>
        <taxon>Araneus</taxon>
    </lineage>
</organism>
<sequence length="52" mass="5810">MAPHKTSARDIYTPLPPGRYATARRLLKSDTLYGSQIVSRAAKSEWMQIAFG</sequence>
<evidence type="ECO:0000313" key="2">
    <source>
        <dbReference type="Proteomes" id="UP000499080"/>
    </source>
</evidence>
<name>A0A4Y2PT13_ARAVE</name>
<feature type="non-terminal residue" evidence="1">
    <location>
        <position position="52"/>
    </location>
</feature>